<evidence type="ECO:0000313" key="2">
    <source>
        <dbReference type="Proteomes" id="UP001597229"/>
    </source>
</evidence>
<reference evidence="2" key="1">
    <citation type="journal article" date="2019" name="Int. J. Syst. Evol. Microbiol.">
        <title>The Global Catalogue of Microorganisms (GCM) 10K type strain sequencing project: providing services to taxonomists for standard genome sequencing and annotation.</title>
        <authorList>
            <consortium name="The Broad Institute Genomics Platform"/>
            <consortium name="The Broad Institute Genome Sequencing Center for Infectious Disease"/>
            <person name="Wu L."/>
            <person name="Ma J."/>
        </authorList>
    </citation>
    <scope>NUCLEOTIDE SEQUENCE [LARGE SCALE GENOMIC DNA]</scope>
    <source>
        <strain evidence="2">CCUG 52478</strain>
    </source>
</reference>
<protein>
    <submittedName>
        <fullName evidence="1">Uncharacterized protein</fullName>
    </submittedName>
</protein>
<evidence type="ECO:0000313" key="1">
    <source>
        <dbReference type="EMBL" id="MFD1248153.1"/>
    </source>
</evidence>
<gene>
    <name evidence="1" type="ORF">ACFQ3F_10170</name>
</gene>
<sequence>MTVPPLVFFSFVTLEGAGPAEHRAYNEWHQLDHRPENLALPGVLWGDRWARPADYRDGVASAEHAATDYVAMYWFKDPIEQSLREWSDLGSDSFQWGRGPLIPGVQRKLLSFFRPVKGYAAPSALVSPDVLPYRPNRGLHLTLSRHAEPHSGATHEHYAWQDRTLIPGLLDLDGVAGAWTFSFAYHQSHPSLPLATETPDAAESLRIRLVYLEDEPLDVSAAILKRTAELAGDREVGLSPEAAASEEVLLSTPLRTIVPWQDW</sequence>
<dbReference type="Proteomes" id="UP001597229">
    <property type="component" value="Unassembled WGS sequence"/>
</dbReference>
<name>A0ABW3W131_9ACTN</name>
<organism evidence="1 2">
    <name type="scientific">Nocardioides ginsengisoli</name>
    <dbReference type="NCBI Taxonomy" id="363868"/>
    <lineage>
        <taxon>Bacteria</taxon>
        <taxon>Bacillati</taxon>
        <taxon>Actinomycetota</taxon>
        <taxon>Actinomycetes</taxon>
        <taxon>Propionibacteriales</taxon>
        <taxon>Nocardioidaceae</taxon>
        <taxon>Nocardioides</taxon>
    </lineage>
</organism>
<dbReference type="RefSeq" id="WP_367919349.1">
    <property type="nucleotide sequence ID" value="NZ_BAABAC010000022.1"/>
</dbReference>
<dbReference type="EMBL" id="JBHTLX010000012">
    <property type="protein sequence ID" value="MFD1248153.1"/>
    <property type="molecule type" value="Genomic_DNA"/>
</dbReference>
<proteinExistence type="predicted"/>
<comment type="caution">
    <text evidence="1">The sequence shown here is derived from an EMBL/GenBank/DDBJ whole genome shotgun (WGS) entry which is preliminary data.</text>
</comment>
<accession>A0ABW3W131</accession>
<keyword evidence="2" id="KW-1185">Reference proteome</keyword>